<reference evidence="2" key="1">
    <citation type="submission" date="2014-12" db="EMBL/GenBank/DDBJ databases">
        <title>Parallel Evolution in Life History Adaptation Evident in the Tissue-Specific Poeciliopsis prolifica transcriptome.</title>
        <authorList>
            <person name="Jue N.K."/>
            <person name="Foley R.J."/>
            <person name="Obergfell C."/>
            <person name="Reznick D.N."/>
            <person name="O'Neill R.J."/>
            <person name="O'Neill M.J."/>
        </authorList>
    </citation>
    <scope>NUCLEOTIDE SEQUENCE</scope>
</reference>
<gene>
    <name evidence="2" type="primary">PPUP9148</name>
</gene>
<evidence type="ECO:0000313" key="2">
    <source>
        <dbReference type="EMBL" id="JAO05245.1"/>
    </source>
</evidence>
<evidence type="ECO:0000256" key="1">
    <source>
        <dbReference type="SAM" id="MobiDB-lite"/>
    </source>
</evidence>
<dbReference type="AlphaFoldDB" id="A0A0S7ESI2"/>
<proteinExistence type="predicted"/>
<protein>
    <submittedName>
        <fullName evidence="2">PPUP9148</fullName>
    </submittedName>
</protein>
<accession>A0A0S7ESI2</accession>
<sequence length="106" mass="11597">MWKTKAFGENDAPSAVKHGRILVVLWSCFVSSDSGNMQRLKGKMNSIKLSRKCHSGGEEAEDPNNDSEYKVHADPPSGCQSHLPTTPSRISGGTLKVGFITQKCEY</sequence>
<feature type="compositionally biased region" description="Polar residues" evidence="1">
    <location>
        <begin position="78"/>
        <end position="87"/>
    </location>
</feature>
<dbReference type="EMBL" id="GBYX01476432">
    <property type="protein sequence ID" value="JAO05245.1"/>
    <property type="molecule type" value="Transcribed_RNA"/>
</dbReference>
<feature type="region of interest" description="Disordered" evidence="1">
    <location>
        <begin position="51"/>
        <end position="87"/>
    </location>
</feature>
<name>A0A0S7ESI2_9TELE</name>
<organism evidence="2">
    <name type="scientific">Poeciliopsis prolifica</name>
    <name type="common">blackstripe livebearer</name>
    <dbReference type="NCBI Taxonomy" id="188132"/>
    <lineage>
        <taxon>Eukaryota</taxon>
        <taxon>Metazoa</taxon>
        <taxon>Chordata</taxon>
        <taxon>Craniata</taxon>
        <taxon>Vertebrata</taxon>
        <taxon>Euteleostomi</taxon>
        <taxon>Actinopterygii</taxon>
        <taxon>Neopterygii</taxon>
        <taxon>Teleostei</taxon>
        <taxon>Neoteleostei</taxon>
        <taxon>Acanthomorphata</taxon>
        <taxon>Ovalentaria</taxon>
        <taxon>Atherinomorphae</taxon>
        <taxon>Cyprinodontiformes</taxon>
        <taxon>Poeciliidae</taxon>
        <taxon>Poeciliinae</taxon>
        <taxon>Poeciliopsis</taxon>
    </lineage>
</organism>